<evidence type="ECO:0000256" key="1">
    <source>
        <dbReference type="SAM" id="MobiDB-lite"/>
    </source>
</evidence>
<dbReference type="InterPro" id="IPR029058">
    <property type="entry name" value="AB_hydrolase_fold"/>
</dbReference>
<dbReference type="SUPFAM" id="SSF53474">
    <property type="entry name" value="alpha/beta-Hydrolases"/>
    <property type="match status" value="1"/>
</dbReference>
<reference evidence="2" key="1">
    <citation type="journal article" date="2020" name="mSystems">
        <title>Genome- and Community-Level Interaction Insights into Carbon Utilization and Element Cycling Functions of Hydrothermarchaeota in Hydrothermal Sediment.</title>
        <authorList>
            <person name="Zhou Z."/>
            <person name="Liu Y."/>
            <person name="Xu W."/>
            <person name="Pan J."/>
            <person name="Luo Z.H."/>
            <person name="Li M."/>
        </authorList>
    </citation>
    <scope>NUCLEOTIDE SEQUENCE [LARGE SCALE GENOMIC DNA]</scope>
    <source>
        <strain evidence="2">HyVt-570</strain>
    </source>
</reference>
<gene>
    <name evidence="2" type="ORF">ENK37_11175</name>
</gene>
<dbReference type="GO" id="GO:0016787">
    <property type="term" value="F:hydrolase activity"/>
    <property type="evidence" value="ECO:0007669"/>
    <property type="project" value="UniProtKB-KW"/>
</dbReference>
<name>A0A7C4V7Y8_9DEIN</name>
<dbReference type="Proteomes" id="UP000885759">
    <property type="component" value="Unassembled WGS sequence"/>
</dbReference>
<dbReference type="Gene3D" id="3.40.50.1820">
    <property type="entry name" value="alpha/beta hydrolase"/>
    <property type="match status" value="1"/>
</dbReference>
<comment type="caution">
    <text evidence="2">The sequence shown here is derived from an EMBL/GenBank/DDBJ whole genome shotgun (WGS) entry which is preliminary data.</text>
</comment>
<feature type="region of interest" description="Disordered" evidence="1">
    <location>
        <begin position="234"/>
        <end position="255"/>
    </location>
</feature>
<sequence length="255" mass="28073">METIAYLPGYLSPPGGFRMLAERMEGYAGLDLEPEPTPDAQLEAWEARVPEGAHLVASFEAGLAAVQIAARKRAKSLVWFSPYARADAALVARARALAWALEAGGVEGFVRVARPLFFGSLMLERGEELIAAWQASLRPDGLAAWTRAVAALGDRRRPLRTLEATPTMTVVGAEDTFAPMRYAHEVTEWVPELRGILVTLDGAGHFGFWENPREATSVARGFIERYREFLEGPAEWQAEDDEAPPPLRFEPEAPQ</sequence>
<evidence type="ECO:0000313" key="2">
    <source>
        <dbReference type="EMBL" id="HGY10591.1"/>
    </source>
</evidence>
<organism evidence="2">
    <name type="scientific">Oceanithermus profundus</name>
    <dbReference type="NCBI Taxonomy" id="187137"/>
    <lineage>
        <taxon>Bacteria</taxon>
        <taxon>Thermotogati</taxon>
        <taxon>Deinococcota</taxon>
        <taxon>Deinococci</taxon>
        <taxon>Thermales</taxon>
        <taxon>Thermaceae</taxon>
        <taxon>Oceanithermus</taxon>
    </lineage>
</organism>
<feature type="compositionally biased region" description="Pro residues" evidence="1">
    <location>
        <begin position="244"/>
        <end position="255"/>
    </location>
</feature>
<proteinExistence type="predicted"/>
<dbReference type="AlphaFoldDB" id="A0A7C4V7Y8"/>
<accession>A0A7C4V7Y8</accession>
<protein>
    <submittedName>
        <fullName evidence="2">Alpha/beta hydrolase</fullName>
    </submittedName>
</protein>
<dbReference type="EMBL" id="DRPZ01000280">
    <property type="protein sequence ID" value="HGY10591.1"/>
    <property type="molecule type" value="Genomic_DNA"/>
</dbReference>
<keyword evidence="2" id="KW-0378">Hydrolase</keyword>